<dbReference type="EMBL" id="LC168164">
    <property type="protein sequence ID" value="BAV39411.1"/>
    <property type="molecule type" value="Genomic_DNA"/>
</dbReference>
<name>A0A1B4XX78_9CAUD</name>
<evidence type="ECO:0000313" key="1">
    <source>
        <dbReference type="EMBL" id="BAV39411.1"/>
    </source>
</evidence>
<proteinExistence type="predicted"/>
<accession>A0A1B4XX78</accession>
<organism evidence="1 2">
    <name type="scientific">Tenacibaculum phage pT24</name>
    <dbReference type="NCBI Taxonomy" id="1880590"/>
    <lineage>
        <taxon>Viruses</taxon>
        <taxon>Duplodnaviria</taxon>
        <taxon>Heunggongvirae</taxon>
        <taxon>Uroviricota</taxon>
        <taxon>Caudoviricetes</taxon>
        <taxon>Kungbxnavirus</taxon>
        <taxon>Kungbxnavirus pT24</taxon>
    </lineage>
</organism>
<evidence type="ECO:0000313" key="2">
    <source>
        <dbReference type="Proteomes" id="UP000224877"/>
    </source>
</evidence>
<keyword evidence="2" id="KW-1185">Reference proteome</keyword>
<reference evidence="1 2" key="1">
    <citation type="submission" date="2016-07" db="EMBL/GenBank/DDBJ databases">
        <title>Characterization of three bacteriophages infecting bacteria isolated from shrimp culture pond water.</title>
        <authorList>
            <person name="Khoa H.V."/>
        </authorList>
    </citation>
    <scope>NUCLEOTIDE SEQUENCE [LARGE SCALE GENOMIC DNA]</scope>
</reference>
<dbReference type="Proteomes" id="UP000224877">
    <property type="component" value="Segment"/>
</dbReference>
<gene>
    <name evidence="1" type="ORF">BPT24_293</name>
</gene>
<protein>
    <submittedName>
        <fullName evidence="1">Uncharacterized protein</fullName>
    </submittedName>
</protein>
<sequence length="194" mass="22691">MKQNKLEKIAIDGQEYQIDDKIEGLNIGNVIDLSKFDKFMVFKDSNTLICKNSLKPNDSFICLTFPNGFSYKFLGKVAREYIEKNSEKTYALKGVVKHKSTLNTQMKRYSLLHYSNSFGYFHSERILTLLDERKFLSHIDKELNPNPFRLVKKFKDKYLVEQHIFYSIQGALHMLEMAKMIGEKVKKDTENGKN</sequence>